<dbReference type="SUPFAM" id="SSF81321">
    <property type="entry name" value="Family A G protein-coupled receptor-like"/>
    <property type="match status" value="1"/>
</dbReference>
<comment type="subcellular location">
    <subcellularLocation>
        <location evidence="1">Membrane</location>
        <topology evidence="1">Multi-pass membrane protein</topology>
    </subcellularLocation>
</comment>
<evidence type="ECO:0000313" key="7">
    <source>
        <dbReference type="Proteomes" id="UP000095282"/>
    </source>
</evidence>
<dbReference type="InterPro" id="IPR050920">
    <property type="entry name" value="Nematode_rcpt-like_delta"/>
</dbReference>
<dbReference type="PANTHER" id="PTHR22945:SF48">
    <property type="entry name" value="SERPENTINE RECEPTOR, CLASS D (DELTA)"/>
    <property type="match status" value="1"/>
</dbReference>
<feature type="transmembrane region" description="Helical" evidence="6">
    <location>
        <begin position="164"/>
        <end position="185"/>
    </location>
</feature>
<proteinExistence type="inferred from homology"/>
<feature type="transmembrane region" description="Helical" evidence="6">
    <location>
        <begin position="197"/>
        <end position="219"/>
    </location>
</feature>
<feature type="transmembrane region" description="Helical" evidence="6">
    <location>
        <begin position="20"/>
        <end position="45"/>
    </location>
</feature>
<evidence type="ECO:0000256" key="3">
    <source>
        <dbReference type="ARBA" id="ARBA00022692"/>
    </source>
</evidence>
<keyword evidence="3 6" id="KW-0812">Transmembrane</keyword>
<dbReference type="eggNOG" id="ENOG502TG68">
    <property type="taxonomic scope" value="Eukaryota"/>
</dbReference>
<dbReference type="Gene3D" id="1.20.1070.10">
    <property type="entry name" value="Rhodopsin 7-helix transmembrane proteins"/>
    <property type="match status" value="1"/>
</dbReference>
<dbReference type="Proteomes" id="UP000095282">
    <property type="component" value="Unplaced"/>
</dbReference>
<keyword evidence="5 6" id="KW-0472">Membrane</keyword>
<organism evidence="7 8">
    <name type="scientific">Caenorhabditis tropicalis</name>
    <dbReference type="NCBI Taxonomy" id="1561998"/>
    <lineage>
        <taxon>Eukaryota</taxon>
        <taxon>Metazoa</taxon>
        <taxon>Ecdysozoa</taxon>
        <taxon>Nematoda</taxon>
        <taxon>Chromadorea</taxon>
        <taxon>Rhabditida</taxon>
        <taxon>Rhabditina</taxon>
        <taxon>Rhabditomorpha</taxon>
        <taxon>Rhabditoidea</taxon>
        <taxon>Rhabditidae</taxon>
        <taxon>Peloderinae</taxon>
        <taxon>Caenorhabditis</taxon>
    </lineage>
</organism>
<evidence type="ECO:0000256" key="1">
    <source>
        <dbReference type="ARBA" id="ARBA00004141"/>
    </source>
</evidence>
<evidence type="ECO:0000256" key="4">
    <source>
        <dbReference type="ARBA" id="ARBA00022989"/>
    </source>
</evidence>
<sequence>MAVLANGFCRKFGPNVCFGTYHVFVGISSSVAMSLSATVLFRYSLVKNWRLRRNSHRLLIICSHIAPFIATVIPFTTPWDFDIVRVQSIDEHPSHNLSIYIPFSGFSDTKSFRFLFVTALIAIGAYGVPLVSIFTIRQIMELTKTHSKLSENTKRHTRILMKGLACQVLLPLISYFPIITLYLITQFTEEEFLITEHLLNIMTCLPALIDPFVSFYFIVPYRHAILRVFRKQVSSTIVDVTTHVPPMSYHRHSSTLH</sequence>
<accession>A0A1I7UM09</accession>
<dbReference type="InterPro" id="IPR019421">
    <property type="entry name" value="7TM_GPCR_serpentine_rcpt_Srd"/>
</dbReference>
<protein>
    <submittedName>
        <fullName evidence="8">G_PROTEIN_RECEP_F1_2 domain-containing protein</fullName>
    </submittedName>
</protein>
<name>A0A1I7UM09_9PELO</name>
<reference evidence="8" key="1">
    <citation type="submission" date="2016-11" db="UniProtKB">
        <authorList>
            <consortium name="WormBaseParasite"/>
        </authorList>
    </citation>
    <scope>IDENTIFICATION</scope>
</reference>
<evidence type="ECO:0000256" key="6">
    <source>
        <dbReference type="SAM" id="Phobius"/>
    </source>
</evidence>
<keyword evidence="4 6" id="KW-1133">Transmembrane helix</keyword>
<dbReference type="AlphaFoldDB" id="A0A1I7UM09"/>
<evidence type="ECO:0000256" key="5">
    <source>
        <dbReference type="ARBA" id="ARBA00023136"/>
    </source>
</evidence>
<dbReference type="PANTHER" id="PTHR22945">
    <property type="entry name" value="SERPENTINE RECEPTOR, CLASS D DELTA"/>
    <property type="match status" value="1"/>
</dbReference>
<comment type="similarity">
    <text evidence="2">Belongs to the nematode receptor-like protein srd family.</text>
</comment>
<keyword evidence="7" id="KW-1185">Reference proteome</keyword>
<evidence type="ECO:0000313" key="8">
    <source>
        <dbReference type="WBParaSite" id="Csp11.Scaffold630.g17310.t1"/>
    </source>
</evidence>
<dbReference type="WBParaSite" id="Csp11.Scaffold630.g17310.t1">
    <property type="protein sequence ID" value="Csp11.Scaffold630.g17310.t1"/>
    <property type="gene ID" value="Csp11.Scaffold630.g17310"/>
</dbReference>
<feature type="transmembrane region" description="Helical" evidence="6">
    <location>
        <begin position="114"/>
        <end position="136"/>
    </location>
</feature>
<evidence type="ECO:0000256" key="2">
    <source>
        <dbReference type="ARBA" id="ARBA00009166"/>
    </source>
</evidence>
<dbReference type="GO" id="GO:0016020">
    <property type="term" value="C:membrane"/>
    <property type="evidence" value="ECO:0007669"/>
    <property type="project" value="UniProtKB-SubCell"/>
</dbReference>
<feature type="transmembrane region" description="Helical" evidence="6">
    <location>
        <begin position="57"/>
        <end position="76"/>
    </location>
</feature>
<dbReference type="Pfam" id="PF10317">
    <property type="entry name" value="7TM_GPCR_Srd"/>
    <property type="match status" value="1"/>
</dbReference>